<keyword evidence="3 4" id="KW-0067">ATP-binding</keyword>
<evidence type="ECO:0000256" key="2">
    <source>
        <dbReference type="ARBA" id="ARBA00022741"/>
    </source>
</evidence>
<evidence type="ECO:0000256" key="4">
    <source>
        <dbReference type="PROSITE-ProRule" id="PRU00409"/>
    </source>
</evidence>
<protein>
    <submittedName>
        <fullName evidence="6">ATP-grasp domain-containing protein</fullName>
    </submittedName>
</protein>
<dbReference type="EMBL" id="JAAGMN010006707">
    <property type="protein sequence ID" value="NEE17342.1"/>
    <property type="molecule type" value="Genomic_DNA"/>
</dbReference>
<accession>A0A6G3XIC1</accession>
<dbReference type="InterPro" id="IPR011761">
    <property type="entry name" value="ATP-grasp"/>
</dbReference>
<dbReference type="GO" id="GO:0046872">
    <property type="term" value="F:metal ion binding"/>
    <property type="evidence" value="ECO:0007669"/>
    <property type="project" value="InterPro"/>
</dbReference>
<sequence>MPGSAREPGHVVVLHRWTDRYAEYARYLDHAAHRVSYVTTEQALRHLPVTRAAGVELVDSTEDAKAVREAMDRLAERSGPPTRIVALQETDLDLAAVLRDELSLPGPGSEELRPVRDKLAMAERLAAAGIPVPPTAAAPDHTAVTRFAAAHGWPVLVKPRQGTASVGVTRLDSPRALADHPFPATADMVVQPWVPHRVLHVDGVFTGRELSAWRASRYLNTCLEFTGGRALGSVEIDDPATLSRIHELASAATRALLPRRSVFHLELFESETGSLTVLELGARPGGAEVPFVWREVHGIDLMAAAFAHQTGAPDPTPAAPPPAGRVGGWLLVPPSVPTPCRVRAVRLPADQAAYAQDVPPPGRLLAGGGYEHAGARFRFTGESTREVEEAVLRTARDTSVAGTPVDAGAPARIVLVGCGNPPYRRYALEALAERVETALVQPAPPQWQRPYVGDRFRCADTSDTGAVTAAVADLLARTDGPAAVLTWDETLLAATAEVARRLRLPHLSPEAVRHCRDKLATRRALAAAGVPSAGFHHVHDRDEALRAAKELGLPVVVKPRGLAGSIGVTLATGPHEVVHAFEQATASAFPGIERLDGAIVEEYLTGPEISVDCAVDHGVVHIVNVARKRLGFAPHFEETGHLVAPWRDEPWAFDVERVVTAAHTALGLRTGITHSEVRLTPSGPRVVEVNGRLGGDFIPLLGRLATGVDQVAAAADLALGRSPSHVPHHQRCAEVRFLYPGHDAVVRELDVTAAAAVPGIVEAVELAPPGTELRLPPHGIVPRLAALVAVGDTPAHCAATLDRAERTVRYALAPLSP</sequence>
<dbReference type="GO" id="GO:0005524">
    <property type="term" value="F:ATP binding"/>
    <property type="evidence" value="ECO:0007669"/>
    <property type="project" value="UniProtKB-UniRule"/>
</dbReference>
<dbReference type="Gene3D" id="3.40.50.20">
    <property type="match status" value="2"/>
</dbReference>
<dbReference type="SUPFAM" id="SSF56059">
    <property type="entry name" value="Glutathione synthetase ATP-binding domain-like"/>
    <property type="match status" value="2"/>
</dbReference>
<evidence type="ECO:0000313" key="6">
    <source>
        <dbReference type="EMBL" id="NEE17342.1"/>
    </source>
</evidence>
<dbReference type="PANTHER" id="PTHR43585">
    <property type="entry name" value="FUMIPYRROLE BIOSYNTHESIS PROTEIN C"/>
    <property type="match status" value="1"/>
</dbReference>
<evidence type="ECO:0000259" key="5">
    <source>
        <dbReference type="PROSITE" id="PS50975"/>
    </source>
</evidence>
<dbReference type="Pfam" id="PF13535">
    <property type="entry name" value="ATP-grasp_4"/>
    <property type="match status" value="1"/>
</dbReference>
<organism evidence="6">
    <name type="scientific">Streptomyces sp. SID7499</name>
    <dbReference type="NCBI Taxonomy" id="2706086"/>
    <lineage>
        <taxon>Bacteria</taxon>
        <taxon>Bacillati</taxon>
        <taxon>Actinomycetota</taxon>
        <taxon>Actinomycetes</taxon>
        <taxon>Kitasatosporales</taxon>
        <taxon>Streptomycetaceae</taxon>
        <taxon>Streptomyces</taxon>
    </lineage>
</organism>
<evidence type="ECO:0000256" key="3">
    <source>
        <dbReference type="ARBA" id="ARBA00022840"/>
    </source>
</evidence>
<dbReference type="InterPro" id="IPR052032">
    <property type="entry name" value="ATP-dep_AA_Ligase"/>
</dbReference>
<feature type="domain" description="ATP-grasp" evidence="5">
    <location>
        <begin position="522"/>
        <end position="719"/>
    </location>
</feature>
<dbReference type="GO" id="GO:0016874">
    <property type="term" value="F:ligase activity"/>
    <property type="evidence" value="ECO:0007669"/>
    <property type="project" value="UniProtKB-KW"/>
</dbReference>
<feature type="domain" description="ATP-grasp" evidence="5">
    <location>
        <begin position="122"/>
        <end position="310"/>
    </location>
</feature>
<dbReference type="PANTHER" id="PTHR43585:SF2">
    <property type="entry name" value="ATP-GRASP ENZYME FSQD"/>
    <property type="match status" value="1"/>
</dbReference>
<reference evidence="6" key="1">
    <citation type="submission" date="2020-01" db="EMBL/GenBank/DDBJ databases">
        <title>Insect and environment-associated Actinomycetes.</title>
        <authorList>
            <person name="Currrie C."/>
            <person name="Chevrette M."/>
            <person name="Carlson C."/>
            <person name="Stubbendieck R."/>
            <person name="Wendt-Pienkowski E."/>
        </authorList>
    </citation>
    <scope>NUCLEOTIDE SEQUENCE</scope>
    <source>
        <strain evidence="6">SID7499</strain>
    </source>
</reference>
<evidence type="ECO:0000256" key="1">
    <source>
        <dbReference type="ARBA" id="ARBA00022598"/>
    </source>
</evidence>
<dbReference type="InterPro" id="IPR040570">
    <property type="entry name" value="LAL_C2"/>
</dbReference>
<keyword evidence="2 4" id="KW-0547">Nucleotide-binding</keyword>
<dbReference type="Gene3D" id="3.30.1490.20">
    <property type="entry name" value="ATP-grasp fold, A domain"/>
    <property type="match status" value="2"/>
</dbReference>
<dbReference type="Pfam" id="PF18603">
    <property type="entry name" value="LAL_C2"/>
    <property type="match status" value="1"/>
</dbReference>
<dbReference type="PROSITE" id="PS50975">
    <property type="entry name" value="ATP_GRASP"/>
    <property type="match status" value="2"/>
</dbReference>
<gene>
    <name evidence="6" type="ORF">G3M58_64105</name>
</gene>
<proteinExistence type="predicted"/>
<keyword evidence="1" id="KW-0436">Ligase</keyword>
<dbReference type="SMART" id="SM01209">
    <property type="entry name" value="GARS_A"/>
    <property type="match status" value="1"/>
</dbReference>
<dbReference type="AlphaFoldDB" id="A0A6G3XIC1"/>
<dbReference type="InterPro" id="IPR013815">
    <property type="entry name" value="ATP_grasp_subdomain_1"/>
</dbReference>
<name>A0A6G3XIC1_9ACTN</name>
<comment type="caution">
    <text evidence="6">The sequence shown here is derived from an EMBL/GenBank/DDBJ whole genome shotgun (WGS) entry which is preliminary data.</text>
</comment>
<dbReference type="Gene3D" id="3.30.470.20">
    <property type="entry name" value="ATP-grasp fold, B domain"/>
    <property type="match status" value="2"/>
</dbReference>